<dbReference type="InterPro" id="IPR015943">
    <property type="entry name" value="WD40/YVTN_repeat-like_dom_sf"/>
</dbReference>
<dbReference type="Proteomes" id="UP000664203">
    <property type="component" value="Unassembled WGS sequence"/>
</dbReference>
<sequence length="453" mass="48585">MSPISDNGKTTSAMDQIHPSQPQLVGATGHLYQGSITKTAIKEAALLSDNPASSLDPTKRTHTQNERNYFKSAQWSPDGTTILTSSADRILRSFILPPDLLTPPHPQKIQPYAIHQSPEPLYATTFHPSYNLQEPSTCLALASPRSLPIRIFSPFTADRILASYPLVSPTTEAWVAPHSLLFDPQEVNTFFAGSESCVSVFDVNRNGDGPVMRMHTTPSRRGGAAGQGQGMKGIVSALGLSSEGMLAAGTYSRWVGLYDGFGRGENTGVFSVGTEVEAEGGGGITQVVWSACGRYLCVVERASDGVGIWDIRGTGKRLARLRGRNAKTQQRLSVGVMGGELWAGALDGMVRVWEGLGMMEGLMDPNWEFKAHEDAVSSTTLHPSGSVLATCSGQRHSLPPIPELEDLHSASHIDSSSLSPLNTTSPLSPLSSMSVSSHRPPQPTDNSLKLWVL</sequence>
<evidence type="ECO:0000256" key="1">
    <source>
        <dbReference type="SAM" id="MobiDB-lite"/>
    </source>
</evidence>
<dbReference type="InterPro" id="IPR001680">
    <property type="entry name" value="WD40_rpt"/>
</dbReference>
<proteinExistence type="predicted"/>
<dbReference type="PANTHER" id="PTHR13211:SF0">
    <property type="entry name" value="TELOMERASE CAJAL BODY PROTEIN 1"/>
    <property type="match status" value="1"/>
</dbReference>
<dbReference type="PANTHER" id="PTHR13211">
    <property type="entry name" value="TELOMERASE CAJAL BODY PROTEIN 1"/>
    <property type="match status" value="1"/>
</dbReference>
<feature type="compositionally biased region" description="Low complexity" evidence="1">
    <location>
        <begin position="412"/>
        <end position="437"/>
    </location>
</feature>
<feature type="region of interest" description="Disordered" evidence="1">
    <location>
        <begin position="410"/>
        <end position="453"/>
    </location>
</feature>
<reference evidence="2" key="1">
    <citation type="submission" date="2021-03" db="EMBL/GenBank/DDBJ databases">
        <authorList>
            <person name="Tagirdzhanova G."/>
        </authorList>
    </citation>
    <scope>NUCLEOTIDE SEQUENCE</scope>
</reference>
<protein>
    <submittedName>
        <fullName evidence="2">Uncharacterized protein</fullName>
    </submittedName>
</protein>
<dbReference type="SUPFAM" id="SSF50978">
    <property type="entry name" value="WD40 repeat-like"/>
    <property type="match status" value="1"/>
</dbReference>
<dbReference type="InterPro" id="IPR051150">
    <property type="entry name" value="SWT21/TCAB1_mRNA_Telomere"/>
</dbReference>
<dbReference type="Gene3D" id="2.130.10.10">
    <property type="entry name" value="YVTN repeat-like/Quinoprotein amine dehydrogenase"/>
    <property type="match status" value="1"/>
</dbReference>
<dbReference type="AlphaFoldDB" id="A0A8H3EUZ5"/>
<dbReference type="OrthoDB" id="239865at2759"/>
<gene>
    <name evidence="2" type="ORF">ALECFALPRED_006822</name>
</gene>
<dbReference type="Pfam" id="PF00400">
    <property type="entry name" value="WD40"/>
    <property type="match status" value="2"/>
</dbReference>
<evidence type="ECO:0000313" key="3">
    <source>
        <dbReference type="Proteomes" id="UP000664203"/>
    </source>
</evidence>
<dbReference type="SMART" id="SM00320">
    <property type="entry name" value="WD40"/>
    <property type="match status" value="4"/>
</dbReference>
<dbReference type="InterPro" id="IPR036322">
    <property type="entry name" value="WD40_repeat_dom_sf"/>
</dbReference>
<evidence type="ECO:0000313" key="2">
    <source>
        <dbReference type="EMBL" id="CAF9910772.1"/>
    </source>
</evidence>
<accession>A0A8H3EUZ5</accession>
<keyword evidence="3" id="KW-1185">Reference proteome</keyword>
<organism evidence="2 3">
    <name type="scientific">Alectoria fallacina</name>
    <dbReference type="NCBI Taxonomy" id="1903189"/>
    <lineage>
        <taxon>Eukaryota</taxon>
        <taxon>Fungi</taxon>
        <taxon>Dikarya</taxon>
        <taxon>Ascomycota</taxon>
        <taxon>Pezizomycotina</taxon>
        <taxon>Lecanoromycetes</taxon>
        <taxon>OSLEUM clade</taxon>
        <taxon>Lecanoromycetidae</taxon>
        <taxon>Lecanorales</taxon>
        <taxon>Lecanorineae</taxon>
        <taxon>Parmeliaceae</taxon>
        <taxon>Alectoria</taxon>
    </lineage>
</organism>
<dbReference type="EMBL" id="CAJPDR010000044">
    <property type="protein sequence ID" value="CAF9910772.1"/>
    <property type="molecule type" value="Genomic_DNA"/>
</dbReference>
<comment type="caution">
    <text evidence="2">The sequence shown here is derived from an EMBL/GenBank/DDBJ whole genome shotgun (WGS) entry which is preliminary data.</text>
</comment>
<name>A0A8H3EUZ5_9LECA</name>